<feature type="compositionally biased region" description="Low complexity" evidence="1">
    <location>
        <begin position="457"/>
        <end position="474"/>
    </location>
</feature>
<feature type="compositionally biased region" description="Basic and acidic residues" evidence="1">
    <location>
        <begin position="260"/>
        <end position="274"/>
    </location>
</feature>
<protein>
    <submittedName>
        <fullName evidence="3">FAM21/CAPZIP domain-containing protein</fullName>
    </submittedName>
</protein>
<feature type="compositionally biased region" description="Pro residues" evidence="1">
    <location>
        <begin position="336"/>
        <end position="345"/>
    </location>
</feature>
<feature type="compositionally biased region" description="Low complexity" evidence="1">
    <location>
        <begin position="98"/>
        <end position="112"/>
    </location>
</feature>
<feature type="compositionally biased region" description="Basic and acidic residues" evidence="1">
    <location>
        <begin position="83"/>
        <end position="94"/>
    </location>
</feature>
<reference evidence="3" key="1">
    <citation type="submission" date="2022-11" db="UniProtKB">
        <authorList>
            <consortium name="WormBaseParasite"/>
        </authorList>
    </citation>
    <scope>IDENTIFICATION</scope>
</reference>
<feature type="compositionally biased region" description="Polar residues" evidence="1">
    <location>
        <begin position="213"/>
        <end position="224"/>
    </location>
</feature>
<accession>A0A914X0I0</accession>
<feature type="compositionally biased region" description="Low complexity" evidence="1">
    <location>
        <begin position="486"/>
        <end position="521"/>
    </location>
</feature>
<dbReference type="Proteomes" id="UP000887566">
    <property type="component" value="Unplaced"/>
</dbReference>
<evidence type="ECO:0000313" key="2">
    <source>
        <dbReference type="Proteomes" id="UP000887566"/>
    </source>
</evidence>
<feature type="region of interest" description="Disordered" evidence="1">
    <location>
        <begin position="242"/>
        <end position="577"/>
    </location>
</feature>
<feature type="compositionally biased region" description="Basic and acidic residues" evidence="1">
    <location>
        <begin position="162"/>
        <end position="178"/>
    </location>
</feature>
<organism evidence="2 3">
    <name type="scientific">Plectus sambesii</name>
    <dbReference type="NCBI Taxonomy" id="2011161"/>
    <lineage>
        <taxon>Eukaryota</taxon>
        <taxon>Metazoa</taxon>
        <taxon>Ecdysozoa</taxon>
        <taxon>Nematoda</taxon>
        <taxon>Chromadorea</taxon>
        <taxon>Plectida</taxon>
        <taxon>Plectina</taxon>
        <taxon>Plectoidea</taxon>
        <taxon>Plectidae</taxon>
        <taxon>Plectus</taxon>
    </lineage>
</organism>
<evidence type="ECO:0000256" key="1">
    <source>
        <dbReference type="SAM" id="MobiDB-lite"/>
    </source>
</evidence>
<proteinExistence type="predicted"/>
<feature type="compositionally biased region" description="Low complexity" evidence="1">
    <location>
        <begin position="394"/>
        <end position="407"/>
    </location>
</feature>
<feature type="compositionally biased region" description="Low complexity" evidence="1">
    <location>
        <begin position="316"/>
        <end position="333"/>
    </location>
</feature>
<feature type="region of interest" description="Disordered" evidence="1">
    <location>
        <begin position="83"/>
        <end position="224"/>
    </location>
</feature>
<evidence type="ECO:0000313" key="3">
    <source>
        <dbReference type="WBParaSite" id="PSAMB.scaffold584size46490.g7246.t1"/>
    </source>
</evidence>
<feature type="compositionally biased region" description="Acidic residues" evidence="1">
    <location>
        <begin position="200"/>
        <end position="209"/>
    </location>
</feature>
<feature type="compositionally biased region" description="Acidic residues" evidence="1">
    <location>
        <begin position="567"/>
        <end position="577"/>
    </location>
</feature>
<sequence>DSEEDDIFSAAPRKSEPKTTATKSSDLLTVPSQAPSKQKPTGGVSVFPSLDRSPALSATAVKTTEVIDPLADKRDEAIVDVRKAVEVDEKDERSSTGPSSAASSSSPVPVAAEKQLIPSDPSDNGPVSEVKQPSKPIGGVSVLPPLPTQSVRQENPVVVNKISEEKIKEDAATTDIHEPPALPSQPTEERTSPKSTPFALDDDSDDEDLFSPKGSTNSTPTANARENLANIMVAGLKKNIAQATAPSNPARIAPSSSAVDEPRDNDTTDQHRPLESLAKTRAKIPTSSRRPPSRRPFSPPQSSLFESDSDDDRVESASAPAQPATAAVASPVSLRPEPPIQPPVSVPNHEATPSSVGSNSAQSAKPPAAASMKSPLFGSDSDNDEGDSKPPPAASKTAATTATESPSNKPAQVTTPLPQANNKPVHADGTPVQAGGTPVQASASPAPQVEKEEPKLAPKAAAPAKAPARPAATALFDSDDDEDIFAPAPAKAAPAASSAPAKPPVKSATTATPSTAPAPLFADDDIDDIFAVNKPSNPAKAPVEPSKTSVPVKKTAPTAKSGALFGDDSDSDLDIFK</sequence>
<feature type="compositionally biased region" description="Polar residues" evidence="1">
    <location>
        <begin position="408"/>
        <end position="422"/>
    </location>
</feature>
<feature type="compositionally biased region" description="Polar residues" evidence="1">
    <location>
        <begin position="18"/>
        <end position="39"/>
    </location>
</feature>
<feature type="compositionally biased region" description="Low complexity" evidence="1">
    <location>
        <begin position="358"/>
        <end position="375"/>
    </location>
</feature>
<name>A0A914X0I0_9BILA</name>
<feature type="region of interest" description="Disordered" evidence="1">
    <location>
        <begin position="1"/>
        <end position="60"/>
    </location>
</feature>
<keyword evidence="2" id="KW-1185">Reference proteome</keyword>
<dbReference type="AlphaFoldDB" id="A0A914X0I0"/>
<dbReference type="WBParaSite" id="PSAMB.scaffold584size46490.g7246.t1">
    <property type="protein sequence ID" value="PSAMB.scaffold584size46490.g7246.t1"/>
    <property type="gene ID" value="PSAMB.scaffold584size46490.g7246"/>
</dbReference>